<dbReference type="PRINTS" id="PR01415">
    <property type="entry name" value="ANKYRIN"/>
</dbReference>
<dbReference type="PROSITE" id="PS50297">
    <property type="entry name" value="ANK_REP_REGION"/>
    <property type="match status" value="2"/>
</dbReference>
<dbReference type="PANTHER" id="PTHR24157:SF3">
    <property type="entry name" value="ANKYRIN REPEAT, SAM AND BASIC LEUCINE ZIPPER DOMAIN-CONTAINING PROTEIN 1"/>
    <property type="match status" value="1"/>
</dbReference>
<dbReference type="InterPro" id="IPR006597">
    <property type="entry name" value="Sel1-like"/>
</dbReference>
<dbReference type="AlphaFoldDB" id="A0A0B0EDF6"/>
<dbReference type="Gene3D" id="1.25.40.10">
    <property type="entry name" value="Tetratricopeptide repeat domain"/>
    <property type="match status" value="1"/>
</dbReference>
<evidence type="ECO:0000313" key="3">
    <source>
        <dbReference type="EMBL" id="KHE90699.1"/>
    </source>
</evidence>
<dbReference type="InterPro" id="IPR011460">
    <property type="entry name" value="Lcl_C"/>
</dbReference>
<comment type="caution">
    <text evidence="3">The sequence shown here is derived from an EMBL/GenBank/DDBJ whole genome shotgun (WGS) entry which is preliminary data.</text>
</comment>
<proteinExistence type="predicted"/>
<evidence type="ECO:0000313" key="4">
    <source>
        <dbReference type="Proteomes" id="UP000030652"/>
    </source>
</evidence>
<reference evidence="3 4" key="1">
    <citation type="submission" date="2014-10" db="EMBL/GenBank/DDBJ databases">
        <title>Draft genome of anammox bacterium scalindua brodae, obtained using differential coverage binning of sequence data from two enrichment reactors.</title>
        <authorList>
            <person name="Speth D.R."/>
            <person name="Russ L."/>
            <person name="Kartal B."/>
            <person name="Op den Camp H.J."/>
            <person name="Dutilh B.E."/>
            <person name="Jetten M.S."/>
        </authorList>
    </citation>
    <scope>NUCLEOTIDE SEQUENCE [LARGE SCALE GENOMIC DNA]</scope>
    <source>
        <strain evidence="3">RU1</strain>
    </source>
</reference>
<organism evidence="3 4">
    <name type="scientific">Candidatus Scalindua brodae</name>
    <dbReference type="NCBI Taxonomy" id="237368"/>
    <lineage>
        <taxon>Bacteria</taxon>
        <taxon>Pseudomonadati</taxon>
        <taxon>Planctomycetota</taxon>
        <taxon>Candidatus Brocadiia</taxon>
        <taxon>Candidatus Brocadiales</taxon>
        <taxon>Candidatus Scalinduaceae</taxon>
        <taxon>Candidatus Scalindua</taxon>
    </lineage>
</organism>
<feature type="repeat" description="ANK" evidence="1">
    <location>
        <begin position="145"/>
        <end position="177"/>
    </location>
</feature>
<dbReference type="Pfam" id="PF12796">
    <property type="entry name" value="Ank_2"/>
    <property type="match status" value="1"/>
</dbReference>
<accession>A0A0B0EDF6</accession>
<dbReference type="InterPro" id="IPR002110">
    <property type="entry name" value="Ankyrin_rpt"/>
</dbReference>
<dbReference type="Proteomes" id="UP000030652">
    <property type="component" value="Unassembled WGS sequence"/>
</dbReference>
<gene>
    <name evidence="3" type="ORF">SCABRO_03544</name>
</gene>
<dbReference type="SUPFAM" id="SSF81901">
    <property type="entry name" value="HCP-like"/>
    <property type="match status" value="1"/>
</dbReference>
<protein>
    <recommendedName>
        <fullName evidence="2">Lcl C-terminal domain-containing protein</fullName>
    </recommendedName>
</protein>
<dbReference type="SMART" id="SM00671">
    <property type="entry name" value="SEL1"/>
    <property type="match status" value="1"/>
</dbReference>
<feature type="domain" description="Lcl C-terminal" evidence="2">
    <location>
        <begin position="248"/>
        <end position="360"/>
    </location>
</feature>
<dbReference type="eggNOG" id="COG0790">
    <property type="taxonomic scope" value="Bacteria"/>
</dbReference>
<dbReference type="Gene3D" id="1.25.40.20">
    <property type="entry name" value="Ankyrin repeat-containing domain"/>
    <property type="match status" value="1"/>
</dbReference>
<dbReference type="SUPFAM" id="SSF48403">
    <property type="entry name" value="Ankyrin repeat"/>
    <property type="match status" value="1"/>
</dbReference>
<dbReference type="Pfam" id="PF08238">
    <property type="entry name" value="Sel1"/>
    <property type="match status" value="1"/>
</dbReference>
<dbReference type="InterPro" id="IPR011990">
    <property type="entry name" value="TPR-like_helical_dom_sf"/>
</dbReference>
<dbReference type="GO" id="GO:0071546">
    <property type="term" value="C:pi-body"/>
    <property type="evidence" value="ECO:0007669"/>
    <property type="project" value="TreeGrafter"/>
</dbReference>
<name>A0A0B0EDF6_9BACT</name>
<keyword evidence="1" id="KW-0040">ANK repeat</keyword>
<dbReference type="EMBL" id="JRYO01000244">
    <property type="protein sequence ID" value="KHE90699.1"/>
    <property type="molecule type" value="Genomic_DNA"/>
</dbReference>
<dbReference type="Pfam" id="PF07603">
    <property type="entry name" value="Lcl_C"/>
    <property type="match status" value="1"/>
</dbReference>
<dbReference type="eggNOG" id="COG0666">
    <property type="taxonomic scope" value="Bacteria"/>
</dbReference>
<dbReference type="SMART" id="SM00248">
    <property type="entry name" value="ANK"/>
    <property type="match status" value="3"/>
</dbReference>
<dbReference type="PROSITE" id="PS50088">
    <property type="entry name" value="ANK_REPEAT"/>
    <property type="match status" value="2"/>
</dbReference>
<sequence>MKTLLCIIIVLALIIVLTTQLTFASHFEEFESKAKQGDVEAMYELGMMYENGVGTIQNYVEAYKWYNIAAYCGNIKASDARDAINKKMIAQDLAEAKKLASQLKIPERKVSEGWFPLMFAAFGGHKEIVETLISDGVDMNRKVNDGTTALMAATLQGHYSIVKLLLEKGADKTVKNNYGMTALSIARQIGYDEITGLLTIHLSSSYRDLGYDQVKTALQKYNFFDQLSNETGDFINDYELKIIKGDALIQDHITGLMWHQSGSQKNIQWEEAKKWVEELNSMGYASYNDWRLPTVEEAASLLESSENNDYLYIDPLFSKTQRLIWTGDSFGSRGAWDVNFSTGGVIWRFRNVNLYVRPVRSVK</sequence>
<evidence type="ECO:0000259" key="2">
    <source>
        <dbReference type="Pfam" id="PF07603"/>
    </source>
</evidence>
<dbReference type="eggNOG" id="COG0515">
    <property type="taxonomic scope" value="Bacteria"/>
</dbReference>
<dbReference type="InterPro" id="IPR036770">
    <property type="entry name" value="Ankyrin_rpt-contain_sf"/>
</dbReference>
<evidence type="ECO:0000256" key="1">
    <source>
        <dbReference type="PROSITE-ProRule" id="PRU00023"/>
    </source>
</evidence>
<feature type="repeat" description="ANK" evidence="1">
    <location>
        <begin position="112"/>
        <end position="144"/>
    </location>
</feature>
<dbReference type="PANTHER" id="PTHR24157">
    <property type="entry name" value="ANKYRIN REPEAT, SAM AND BASIC LEUCINE ZIPPER DOMAIN-CONTAINING PROTEIN 1"/>
    <property type="match status" value="1"/>
</dbReference>